<dbReference type="Proteomes" id="UP000324748">
    <property type="component" value="Unassembled WGS sequence"/>
</dbReference>
<organism evidence="1 2">
    <name type="scientific">Puccinia graminis f. sp. tritici</name>
    <dbReference type="NCBI Taxonomy" id="56615"/>
    <lineage>
        <taxon>Eukaryota</taxon>
        <taxon>Fungi</taxon>
        <taxon>Dikarya</taxon>
        <taxon>Basidiomycota</taxon>
        <taxon>Pucciniomycotina</taxon>
        <taxon>Pucciniomycetes</taxon>
        <taxon>Pucciniales</taxon>
        <taxon>Pucciniaceae</taxon>
        <taxon>Puccinia</taxon>
    </lineage>
</organism>
<name>A0A5B0NFW7_PUCGR</name>
<reference evidence="1 2" key="1">
    <citation type="submission" date="2019-05" db="EMBL/GenBank/DDBJ databases">
        <title>Emergence of the Ug99 lineage of the wheat stem rust pathogen through somatic hybridization.</title>
        <authorList>
            <person name="Li F."/>
            <person name="Upadhyaya N.M."/>
            <person name="Sperschneider J."/>
            <person name="Matny O."/>
            <person name="Nguyen-Phuc H."/>
            <person name="Mago R."/>
            <person name="Raley C."/>
            <person name="Miller M.E."/>
            <person name="Silverstein K.A.T."/>
            <person name="Henningsen E."/>
            <person name="Hirsch C.D."/>
            <person name="Visser B."/>
            <person name="Pretorius Z.A."/>
            <person name="Steffenson B.J."/>
            <person name="Schwessinger B."/>
            <person name="Dodds P.N."/>
            <person name="Figueroa M."/>
        </authorList>
    </citation>
    <scope>NUCLEOTIDE SEQUENCE [LARGE SCALE GENOMIC DNA]</scope>
    <source>
        <strain evidence="1">21-0</strain>
    </source>
</reference>
<dbReference type="EMBL" id="VSWC01000105">
    <property type="protein sequence ID" value="KAA1087723.1"/>
    <property type="molecule type" value="Genomic_DNA"/>
</dbReference>
<evidence type="ECO:0000313" key="2">
    <source>
        <dbReference type="Proteomes" id="UP000324748"/>
    </source>
</evidence>
<accession>A0A5B0NFW7</accession>
<gene>
    <name evidence="1" type="ORF">PGT21_036085</name>
</gene>
<proteinExistence type="predicted"/>
<comment type="caution">
    <text evidence="1">The sequence shown here is derived from an EMBL/GenBank/DDBJ whole genome shotgun (WGS) entry which is preliminary data.</text>
</comment>
<sequence length="101" mass="11402">MSSRVGFSYCKLRNVWEHRGTIGVYSCATCEPHLLNRIIAIAGNKATILMIKTELYSPINVPPSVVHKLRRSFKSTKITTQDAHPAELRLLGTQFKDFSIK</sequence>
<evidence type="ECO:0000313" key="1">
    <source>
        <dbReference type="EMBL" id="KAA1087723.1"/>
    </source>
</evidence>
<protein>
    <submittedName>
        <fullName evidence="1">Uncharacterized protein</fullName>
    </submittedName>
</protein>
<keyword evidence="2" id="KW-1185">Reference proteome</keyword>
<dbReference type="AlphaFoldDB" id="A0A5B0NFW7"/>